<name>A0A1X7TEG1_AMPQE</name>
<proteinExistence type="predicted"/>
<accession>A0A1X7TEG1</accession>
<dbReference type="AlphaFoldDB" id="A0A1X7TEG1"/>
<dbReference type="OrthoDB" id="272549at2759"/>
<dbReference type="EnsemblMetazoa" id="Aqu2.1.13002_001">
    <property type="protein sequence ID" value="Aqu2.1.13002_001"/>
    <property type="gene ID" value="Aqu2.1.13002"/>
</dbReference>
<reference evidence="1" key="1">
    <citation type="submission" date="2017-05" db="UniProtKB">
        <authorList>
            <consortium name="EnsemblMetazoa"/>
        </authorList>
    </citation>
    <scope>IDENTIFICATION</scope>
</reference>
<sequence length="112" mass="12249">MATSSSSHPLSSEDIFNKHYPDLSTSLCDPVSVTRLLYGELVITGQILSNVESASPSISKQREELLKGLREVLVGNDNNLQTFASVLCKFTANVKLGEAIHKDYGECIHVLK</sequence>
<evidence type="ECO:0000313" key="1">
    <source>
        <dbReference type="EnsemblMetazoa" id="Aqu2.1.13002_001"/>
    </source>
</evidence>
<organism evidence="1">
    <name type="scientific">Amphimedon queenslandica</name>
    <name type="common">Sponge</name>
    <dbReference type="NCBI Taxonomy" id="400682"/>
    <lineage>
        <taxon>Eukaryota</taxon>
        <taxon>Metazoa</taxon>
        <taxon>Porifera</taxon>
        <taxon>Demospongiae</taxon>
        <taxon>Heteroscleromorpha</taxon>
        <taxon>Haplosclerida</taxon>
        <taxon>Niphatidae</taxon>
        <taxon>Amphimedon</taxon>
    </lineage>
</organism>
<protein>
    <submittedName>
        <fullName evidence="1">Uncharacterized protein</fullName>
    </submittedName>
</protein>
<dbReference type="InParanoid" id="A0A1X7TEG1"/>